<dbReference type="AlphaFoldDB" id="A0A8W8J0F0"/>
<accession>A0A8W8J0F0</accession>
<proteinExistence type="predicted"/>
<feature type="transmembrane region" description="Helical" evidence="1">
    <location>
        <begin position="140"/>
        <end position="163"/>
    </location>
</feature>
<keyword evidence="1" id="KW-0812">Transmembrane</keyword>
<feature type="transmembrane region" description="Helical" evidence="1">
    <location>
        <begin position="69"/>
        <end position="87"/>
    </location>
</feature>
<dbReference type="EnsemblMetazoa" id="G16708.1">
    <property type="protein sequence ID" value="G16708.1:cds"/>
    <property type="gene ID" value="G16708"/>
</dbReference>
<keyword evidence="1" id="KW-1133">Transmembrane helix</keyword>
<keyword evidence="1" id="KW-0472">Membrane</keyword>
<dbReference type="Proteomes" id="UP000005408">
    <property type="component" value="Unassembled WGS sequence"/>
</dbReference>
<protein>
    <submittedName>
        <fullName evidence="2">Uncharacterized protein</fullName>
    </submittedName>
</protein>
<keyword evidence="3" id="KW-1185">Reference proteome</keyword>
<evidence type="ECO:0000256" key="1">
    <source>
        <dbReference type="SAM" id="Phobius"/>
    </source>
</evidence>
<name>A0A8W8J0F0_MAGGI</name>
<reference evidence="2" key="1">
    <citation type="submission" date="2022-08" db="UniProtKB">
        <authorList>
            <consortium name="EnsemblMetazoa"/>
        </authorList>
    </citation>
    <scope>IDENTIFICATION</scope>
    <source>
        <strain evidence="2">05x7-T-G4-1.051#20</strain>
    </source>
</reference>
<feature type="transmembrane region" description="Helical" evidence="1">
    <location>
        <begin position="39"/>
        <end position="62"/>
    </location>
</feature>
<feature type="transmembrane region" description="Helical" evidence="1">
    <location>
        <begin position="12"/>
        <end position="33"/>
    </location>
</feature>
<evidence type="ECO:0000313" key="3">
    <source>
        <dbReference type="Proteomes" id="UP000005408"/>
    </source>
</evidence>
<evidence type="ECO:0000313" key="2">
    <source>
        <dbReference type="EnsemblMetazoa" id="G16708.1:cds"/>
    </source>
</evidence>
<sequence length="174" mass="19545">MPNNQLRSTTTIVVTTIIIITIVIIIIITIIIINTTVNIIAYHTIIIIDIIVITIIIYFIIITDVTMNIIYIIIIIIILIIIMTSSAPNYVSTEFYLAIDCPLAGYPPSAHDVLGVFTAHPQRALRADCVHMRCWRLYGAVMATLLHFYGVFIGAQSHGAYFVHVQSARRRMAF</sequence>
<organism evidence="2 3">
    <name type="scientific">Magallana gigas</name>
    <name type="common">Pacific oyster</name>
    <name type="synonym">Crassostrea gigas</name>
    <dbReference type="NCBI Taxonomy" id="29159"/>
    <lineage>
        <taxon>Eukaryota</taxon>
        <taxon>Metazoa</taxon>
        <taxon>Spiralia</taxon>
        <taxon>Lophotrochozoa</taxon>
        <taxon>Mollusca</taxon>
        <taxon>Bivalvia</taxon>
        <taxon>Autobranchia</taxon>
        <taxon>Pteriomorphia</taxon>
        <taxon>Ostreida</taxon>
        <taxon>Ostreoidea</taxon>
        <taxon>Ostreidae</taxon>
        <taxon>Magallana</taxon>
    </lineage>
</organism>